<protein>
    <submittedName>
        <fullName evidence="4">Amidohydrolase</fullName>
    </submittedName>
</protein>
<feature type="binding site" evidence="2">
    <location>
        <position position="367"/>
    </location>
    <ligand>
        <name>Mn(2+)</name>
        <dbReference type="ChEBI" id="CHEBI:29035"/>
        <label>2</label>
    </ligand>
</feature>
<sequence length="395" mass="43099">MSHLGFTSIDELAPHSGELSHIRQHLHQHPELGFQELQTSDLVASKLKQWGWDVTRGVGKTGVVGTLKIGNSHRKIGIRADMDALPILEKTGLPYASVEPGKMHACGHDGHTTMLLGAARHLAATRRFNGTAHLYFQPAEELGKAGGARSMIADGLFERFPCDAVFGMHNHPGVEIGTFLFRRGPFMAASDKVYVHIDGVGGHAARPHLCVDPVVVAASITMALQTIVSRNVDPSQPAVVTVGALQVGETHNVIPSFAKMQLSVRSFNDEIRSVMERRIRELIQSQAESFGAKASVDYVHGPDVVVNTIEETDFAIAVARELVGDEHVNTHADLVMASEDFSFMLQQRPGTYLRLGNGTGKRGCSVHNPLYDFNDENLPIGAAFWARLVERYLAH</sequence>
<comment type="cofactor">
    <cofactor evidence="2">
        <name>Mn(2+)</name>
        <dbReference type="ChEBI" id="CHEBI:29035"/>
    </cofactor>
    <text evidence="2">The Mn(2+) ion enhances activity.</text>
</comment>
<keyword evidence="1 4" id="KW-0378">Hydrolase</keyword>
<evidence type="ECO:0000313" key="4">
    <source>
        <dbReference type="EMBL" id="KDR25865.1"/>
    </source>
</evidence>
<dbReference type="InterPro" id="IPR002933">
    <property type="entry name" value="Peptidase_M20"/>
</dbReference>
<dbReference type="PANTHER" id="PTHR11014:SF63">
    <property type="entry name" value="METALLOPEPTIDASE, PUTATIVE (AFU_ORTHOLOGUE AFUA_6G09600)-RELATED"/>
    <property type="match status" value="1"/>
</dbReference>
<dbReference type="NCBIfam" id="TIGR01891">
    <property type="entry name" value="amidohydrolases"/>
    <property type="match status" value="1"/>
</dbReference>
<accession>A0A656QF55</accession>
<keyword evidence="5" id="KW-1185">Reference proteome</keyword>
<dbReference type="GO" id="GO:0019877">
    <property type="term" value="P:diaminopimelate biosynthetic process"/>
    <property type="evidence" value="ECO:0007669"/>
    <property type="project" value="UniProtKB-ARBA"/>
</dbReference>
<dbReference type="GO" id="GO:0050118">
    <property type="term" value="F:N-acetyldiaminopimelate deacetylase activity"/>
    <property type="evidence" value="ECO:0007669"/>
    <property type="project" value="UniProtKB-ARBA"/>
</dbReference>
<comment type="caution">
    <text evidence="4">The sequence shown here is derived from an EMBL/GenBank/DDBJ whole genome shotgun (WGS) entry which is preliminary data.</text>
</comment>
<dbReference type="EMBL" id="JFHD01000041">
    <property type="protein sequence ID" value="KDR25865.1"/>
    <property type="molecule type" value="Genomic_DNA"/>
</dbReference>
<proteinExistence type="predicted"/>
<gene>
    <name evidence="4" type="ORF">BG60_26675</name>
</gene>
<organism evidence="4 5">
    <name type="scientific">Caballeronia zhejiangensis</name>
    <dbReference type="NCBI Taxonomy" id="871203"/>
    <lineage>
        <taxon>Bacteria</taxon>
        <taxon>Pseudomonadati</taxon>
        <taxon>Pseudomonadota</taxon>
        <taxon>Betaproteobacteria</taxon>
        <taxon>Burkholderiales</taxon>
        <taxon>Burkholderiaceae</taxon>
        <taxon>Caballeronia</taxon>
    </lineage>
</organism>
<dbReference type="Pfam" id="PF01546">
    <property type="entry name" value="Peptidase_M20"/>
    <property type="match status" value="1"/>
</dbReference>
<keyword evidence="2" id="KW-0464">Manganese</keyword>
<dbReference type="PIRSF" id="PIRSF005962">
    <property type="entry name" value="Pept_M20D_amidohydro"/>
    <property type="match status" value="1"/>
</dbReference>
<evidence type="ECO:0000259" key="3">
    <source>
        <dbReference type="Pfam" id="PF07687"/>
    </source>
</evidence>
<dbReference type="Gene3D" id="3.30.70.360">
    <property type="match status" value="1"/>
</dbReference>
<feature type="binding site" evidence="2">
    <location>
        <position position="106"/>
    </location>
    <ligand>
        <name>Mn(2+)</name>
        <dbReference type="ChEBI" id="CHEBI:29035"/>
        <label>2</label>
    </ligand>
</feature>
<feature type="binding site" evidence="2">
    <location>
        <position position="169"/>
    </location>
    <ligand>
        <name>Mn(2+)</name>
        <dbReference type="ChEBI" id="CHEBI:29035"/>
        <label>2</label>
    </ligand>
</feature>
<dbReference type="CDD" id="cd05666">
    <property type="entry name" value="M20_Acy1-like"/>
    <property type="match status" value="1"/>
</dbReference>
<dbReference type="Pfam" id="PF07687">
    <property type="entry name" value="M20_dimer"/>
    <property type="match status" value="1"/>
</dbReference>
<dbReference type="AlphaFoldDB" id="A0A656QF55"/>
<name>A0A656QF55_9BURK</name>
<evidence type="ECO:0000313" key="5">
    <source>
        <dbReference type="Proteomes" id="UP000027451"/>
    </source>
</evidence>
<dbReference type="OrthoDB" id="8875216at2"/>
<feature type="domain" description="Peptidase M20 dimerisation" evidence="3">
    <location>
        <begin position="193"/>
        <end position="287"/>
    </location>
</feature>
<dbReference type="InterPro" id="IPR017439">
    <property type="entry name" value="Amidohydrolase"/>
</dbReference>
<evidence type="ECO:0000256" key="1">
    <source>
        <dbReference type="ARBA" id="ARBA00022801"/>
    </source>
</evidence>
<reference evidence="4 5" key="1">
    <citation type="submission" date="2014-03" db="EMBL/GenBank/DDBJ databases">
        <title>Draft Genome Sequences of Four Burkholderia Strains.</title>
        <authorList>
            <person name="Liu X.Y."/>
            <person name="Li C.X."/>
            <person name="Xu J.H."/>
        </authorList>
    </citation>
    <scope>NUCLEOTIDE SEQUENCE [LARGE SCALE GENOMIC DNA]</scope>
    <source>
        <strain evidence="4 5">OP-1</strain>
    </source>
</reference>
<dbReference type="Proteomes" id="UP000027451">
    <property type="component" value="Unassembled WGS sequence"/>
</dbReference>
<keyword evidence="2" id="KW-0479">Metal-binding</keyword>
<feature type="binding site" evidence="2">
    <location>
        <position position="108"/>
    </location>
    <ligand>
        <name>Mn(2+)</name>
        <dbReference type="ChEBI" id="CHEBI:29035"/>
        <label>2</label>
    </ligand>
</feature>
<dbReference type="InterPro" id="IPR011650">
    <property type="entry name" value="Peptidase_M20_dimer"/>
</dbReference>
<dbReference type="FunFam" id="3.30.70.360:FF:000001">
    <property type="entry name" value="N-acetyldiaminopimelate deacetylase"/>
    <property type="match status" value="1"/>
</dbReference>
<dbReference type="SUPFAM" id="SSF53187">
    <property type="entry name" value="Zn-dependent exopeptidases"/>
    <property type="match status" value="1"/>
</dbReference>
<dbReference type="SUPFAM" id="SSF55031">
    <property type="entry name" value="Bacterial exopeptidase dimerisation domain"/>
    <property type="match status" value="1"/>
</dbReference>
<dbReference type="GO" id="GO:0046872">
    <property type="term" value="F:metal ion binding"/>
    <property type="evidence" value="ECO:0007669"/>
    <property type="project" value="UniProtKB-KW"/>
</dbReference>
<evidence type="ECO:0000256" key="2">
    <source>
        <dbReference type="PIRSR" id="PIRSR005962-1"/>
    </source>
</evidence>
<dbReference type="Gene3D" id="3.40.630.10">
    <property type="entry name" value="Zn peptidases"/>
    <property type="match status" value="1"/>
</dbReference>
<dbReference type="RefSeq" id="WP_033536360.1">
    <property type="nucleotide sequence ID" value="NZ_JFHD01000041.1"/>
</dbReference>
<dbReference type="InterPro" id="IPR036264">
    <property type="entry name" value="Bact_exopeptidase_dim_dom"/>
</dbReference>
<dbReference type="PANTHER" id="PTHR11014">
    <property type="entry name" value="PEPTIDASE M20 FAMILY MEMBER"/>
    <property type="match status" value="1"/>
</dbReference>
<feature type="binding site" evidence="2">
    <location>
        <position position="141"/>
    </location>
    <ligand>
        <name>Mn(2+)</name>
        <dbReference type="ChEBI" id="CHEBI:29035"/>
        <label>2</label>
    </ligand>
</feature>